<keyword evidence="1" id="KW-0472">Membrane</keyword>
<dbReference type="InterPro" id="IPR016187">
    <property type="entry name" value="CTDL_fold"/>
</dbReference>
<sequence>MELQQKHSVTLNVYDIQEQAKTEDIYQTLQTPPTAVSRKVSRKKITVPLLIINILLLTTILMVTAIHYYHFRQSGEEDQKTNQEMWYLHDDTFYLFWSNHGDCKTAYSFCAERNANLATVTNDNRDWLQSQINGKRLLVKKVHTHGLHWLHSQDLDNDLLDILFHLGDHDLPNPQSESEYMGYLEPNCTFFGETSYLSEQVAGWVCERPPACFRGC</sequence>
<dbReference type="Proteomes" id="UP000221080">
    <property type="component" value="Chromosome 28"/>
</dbReference>
<evidence type="ECO:0000313" key="2">
    <source>
        <dbReference type="Proteomes" id="UP000221080"/>
    </source>
</evidence>
<keyword evidence="2" id="KW-1185">Reference proteome</keyword>
<accession>A0A2D0QAN3</accession>
<dbReference type="AlphaFoldDB" id="A0A2D0QAN3"/>
<feature type="transmembrane region" description="Helical" evidence="1">
    <location>
        <begin position="47"/>
        <end position="69"/>
    </location>
</feature>
<reference evidence="2" key="1">
    <citation type="journal article" date="2016" name="Nat. Commun.">
        <title>The channel catfish genome sequence provides insights into the evolution of scale formation in teleosts.</title>
        <authorList>
            <person name="Liu Z."/>
            <person name="Liu S."/>
            <person name="Yao J."/>
            <person name="Bao L."/>
            <person name="Zhang J."/>
            <person name="Li Y."/>
            <person name="Jiang C."/>
            <person name="Sun L."/>
            <person name="Wang R."/>
            <person name="Zhang Y."/>
            <person name="Zhou T."/>
            <person name="Zeng Q."/>
            <person name="Fu Q."/>
            <person name="Gao S."/>
            <person name="Li N."/>
            <person name="Koren S."/>
            <person name="Jiang Y."/>
            <person name="Zimin A."/>
            <person name="Xu P."/>
            <person name="Phillippy A.M."/>
            <person name="Geng X."/>
            <person name="Song L."/>
            <person name="Sun F."/>
            <person name="Li C."/>
            <person name="Wang X."/>
            <person name="Chen A."/>
            <person name="Jin Y."/>
            <person name="Yuan Z."/>
            <person name="Yang Y."/>
            <person name="Tan S."/>
            <person name="Peatman E."/>
            <person name="Lu J."/>
            <person name="Qin Z."/>
            <person name="Dunham R."/>
            <person name="Li Z."/>
            <person name="Sonstegard T."/>
            <person name="Feng J."/>
            <person name="Danzmann R.G."/>
            <person name="Schroeder S."/>
            <person name="Scheffler B."/>
            <person name="Duke M.V."/>
            <person name="Ballard L."/>
            <person name="Kucuktas H."/>
            <person name="Kaltenboeck L."/>
            <person name="Liu H."/>
            <person name="Armbruster J."/>
            <person name="Xie Y."/>
            <person name="Kirby M.L."/>
            <person name="Tian Y."/>
            <person name="Flanagan M.E."/>
            <person name="Mu W."/>
            <person name="Waldbieser G.C."/>
        </authorList>
    </citation>
    <scope>NUCLEOTIDE SEQUENCE [LARGE SCALE GENOMIC DNA]</scope>
    <source>
        <strain evidence="2">SDA103</strain>
    </source>
</reference>
<proteinExistence type="predicted"/>
<dbReference type="Gene3D" id="3.10.100.10">
    <property type="entry name" value="Mannose-Binding Protein A, subunit A"/>
    <property type="match status" value="1"/>
</dbReference>
<keyword evidence="1" id="KW-1133">Transmembrane helix</keyword>
<evidence type="ECO:0000313" key="3">
    <source>
        <dbReference type="RefSeq" id="XP_017315357.3"/>
    </source>
</evidence>
<dbReference type="OrthoDB" id="8446971at2759"/>
<gene>
    <name evidence="3" type="primary">LOC108259990</name>
</gene>
<dbReference type="KEGG" id="ipu:108259990"/>
<reference evidence="3" key="2">
    <citation type="submission" date="2025-08" db="UniProtKB">
        <authorList>
            <consortium name="RefSeq"/>
        </authorList>
    </citation>
    <scope>IDENTIFICATION</scope>
    <source>
        <tissue evidence="3">Blood</tissue>
    </source>
</reference>
<dbReference type="InterPro" id="IPR016186">
    <property type="entry name" value="C-type_lectin-like/link_sf"/>
</dbReference>
<evidence type="ECO:0000256" key="1">
    <source>
        <dbReference type="SAM" id="Phobius"/>
    </source>
</evidence>
<keyword evidence="1" id="KW-0812">Transmembrane</keyword>
<dbReference type="RefSeq" id="XP_017315357.3">
    <property type="nucleotide sequence ID" value="XM_017459868.3"/>
</dbReference>
<dbReference type="SUPFAM" id="SSF56436">
    <property type="entry name" value="C-type lectin-like"/>
    <property type="match status" value="1"/>
</dbReference>
<name>A0A2D0QAN3_ICTPU</name>
<protein>
    <submittedName>
        <fullName evidence="3">Uncharacterized protein LOC108259990 isoform X1</fullName>
    </submittedName>
</protein>
<organism evidence="2 3">
    <name type="scientific">Ictalurus punctatus</name>
    <name type="common">Channel catfish</name>
    <name type="synonym">Silurus punctatus</name>
    <dbReference type="NCBI Taxonomy" id="7998"/>
    <lineage>
        <taxon>Eukaryota</taxon>
        <taxon>Metazoa</taxon>
        <taxon>Chordata</taxon>
        <taxon>Craniata</taxon>
        <taxon>Vertebrata</taxon>
        <taxon>Euteleostomi</taxon>
        <taxon>Actinopterygii</taxon>
        <taxon>Neopterygii</taxon>
        <taxon>Teleostei</taxon>
        <taxon>Ostariophysi</taxon>
        <taxon>Siluriformes</taxon>
        <taxon>Ictaluridae</taxon>
        <taxon>Ictalurus</taxon>
    </lineage>
</organism>
<dbReference type="GeneID" id="108259990"/>